<dbReference type="AlphaFoldDB" id="A0A1Z5IUM9"/>
<dbReference type="PROSITE" id="PS51996">
    <property type="entry name" value="TR_MART"/>
    <property type="match status" value="1"/>
</dbReference>
<gene>
    <name evidence="2" type="ORF">IWT25_00753</name>
</gene>
<sequence>MQLFCNRYAKDNQLTPSEVAQRITHWDKQQWLNAIRQLDTHDWPEEAQKRLTGLAKDAGINVHHMMNAIVGAGVLAYFVHEHNLVQRRVKVDGATEIARAQVKPRQANRLVSIVTDPENATKWSTNLWEDSDQFTRDLQSVVSKHIRHGTSIDDLVNTLIPHSKALEKPGTNAADRLAVAKRNADRLITTESARVKDRVNMATYRMQGVKYVRWVTEPGACEKCQGIADGGPYLTDDCPSIPDDSHPNCRCSKIPAGYEYLSADQLRALNEYKSSSSYLINEALATGQNLTSEMKAKVDAIDDALKMLPHYSGEIYRSIDTTMLRTSPINFRQQYLPGNVRKEKAYSSFSTDIYNPSAKIQMHVQAAHSPRDFRSVNSAEHEILYERNSKFWVTGSTMDSKGRLLLQMEEYHGK</sequence>
<accession>A0A1Z5IUM9</accession>
<reference evidence="2 3" key="1">
    <citation type="submission" date="2015-11" db="EMBL/GenBank/DDBJ databases">
        <title>Draft genome sequences of new species of the genus Lactobacillus isolated from orchardgrass silage.</title>
        <authorList>
            <person name="Tohno M."/>
            <person name="Tanizawa Y."/>
            <person name="Arita M."/>
        </authorList>
    </citation>
    <scope>NUCLEOTIDE SEQUENCE [LARGE SCALE GENOMIC DNA]</scope>
    <source>
        <strain evidence="2 3">IWT25</strain>
    </source>
</reference>
<name>A0A1Z5IUM9_9LACO</name>
<dbReference type="GO" id="GO:0005576">
    <property type="term" value="C:extracellular region"/>
    <property type="evidence" value="ECO:0007669"/>
    <property type="project" value="InterPro"/>
</dbReference>
<comment type="caution">
    <text evidence="2">The sequence shown here is derived from an EMBL/GenBank/DDBJ whole genome shotgun (WGS) entry which is preliminary data.</text>
</comment>
<dbReference type="SUPFAM" id="SSF56399">
    <property type="entry name" value="ADP-ribosylation"/>
    <property type="match status" value="1"/>
</dbReference>
<dbReference type="Proteomes" id="UP000198414">
    <property type="component" value="Unassembled WGS sequence"/>
</dbReference>
<dbReference type="EMBL" id="BCMI01000005">
    <property type="protein sequence ID" value="GAX05447.1"/>
    <property type="molecule type" value="Genomic_DNA"/>
</dbReference>
<proteinExistence type="predicted"/>
<evidence type="ECO:0000259" key="1">
    <source>
        <dbReference type="Pfam" id="PF03496"/>
    </source>
</evidence>
<evidence type="ECO:0000313" key="2">
    <source>
        <dbReference type="EMBL" id="GAX05447.1"/>
    </source>
</evidence>
<evidence type="ECO:0000313" key="3">
    <source>
        <dbReference type="Proteomes" id="UP000198414"/>
    </source>
</evidence>
<dbReference type="InterPro" id="IPR003540">
    <property type="entry name" value="ADP-ribosyltransferase"/>
</dbReference>
<dbReference type="Pfam" id="PF03496">
    <property type="entry name" value="ADPrib_exo_Tox"/>
    <property type="match status" value="1"/>
</dbReference>
<protein>
    <recommendedName>
        <fullName evidence="1">ADP ribosyltransferase domain-containing protein</fullName>
    </recommendedName>
</protein>
<dbReference type="Gene3D" id="3.90.176.10">
    <property type="entry name" value="Toxin ADP-ribosyltransferase, Chain A, domain 1"/>
    <property type="match status" value="1"/>
</dbReference>
<organism evidence="2 3">
    <name type="scientific">Secundilactobacillus pentosiphilus</name>
    <dbReference type="NCBI Taxonomy" id="1714682"/>
    <lineage>
        <taxon>Bacteria</taxon>
        <taxon>Bacillati</taxon>
        <taxon>Bacillota</taxon>
        <taxon>Bacilli</taxon>
        <taxon>Lactobacillales</taxon>
        <taxon>Lactobacillaceae</taxon>
        <taxon>Secundilactobacillus</taxon>
    </lineage>
</organism>
<feature type="domain" description="ADP ribosyltransferase" evidence="1">
    <location>
        <begin position="259"/>
        <end position="398"/>
    </location>
</feature>